<organism evidence="3 4">
    <name type="scientific">Marinococcus halophilus</name>
    <dbReference type="NCBI Taxonomy" id="1371"/>
    <lineage>
        <taxon>Bacteria</taxon>
        <taxon>Bacillati</taxon>
        <taxon>Bacillota</taxon>
        <taxon>Bacilli</taxon>
        <taxon>Bacillales</taxon>
        <taxon>Bacillaceae</taxon>
        <taxon>Marinococcus</taxon>
    </lineage>
</organism>
<feature type="domain" description="XdhC- CoxI" evidence="1">
    <location>
        <begin position="12"/>
        <end position="76"/>
    </location>
</feature>
<evidence type="ECO:0000259" key="2">
    <source>
        <dbReference type="Pfam" id="PF13478"/>
    </source>
</evidence>
<dbReference type="STRING" id="1371.GCA_900166605_00534"/>
<dbReference type="Pfam" id="PF13478">
    <property type="entry name" value="XdhC_C"/>
    <property type="match status" value="1"/>
</dbReference>
<accession>A0A510Y2W8</accession>
<name>A0A510Y2W8_MARHA</name>
<sequence>MDHLHDIIPELSAEEKQVLATIRNVEGSAYRKEGTTMLLKADGSSVGMLSSGCLEGDLQCRIEDVHAKGPQAVSYDMRGYRELSWGEGTGCNGVIEVLLEPVTKALATSMRRMHAAVNQGKTVLRWTAAAGGGWFVCGEEPDEQAKQLAAQAAGMKRGSGRSSISDGQGEKIYVQTIRPKPRLFIFGSGPDARPLVQMAMRCGYEVTVLDWRPAYLDAVKNEVPEARQIPGFPDEWWRSTAFRNGDMAVVMTHHFERDREALVHLLQEPMAYIGVLGSKTRTKRLLQTEVLPEIITTPIGLSIGAEGPEEIAVSVVGQLIALQNSATANEVMA</sequence>
<dbReference type="PANTHER" id="PTHR30388">
    <property type="entry name" value="ALDEHYDE OXIDOREDUCTASE MOLYBDENUM COFACTOR ASSEMBLY PROTEIN"/>
    <property type="match status" value="1"/>
</dbReference>
<dbReference type="InterPro" id="IPR052698">
    <property type="entry name" value="MoCofactor_Util/Proc"/>
</dbReference>
<gene>
    <name evidence="3" type="ORF">MHA01_05540</name>
</gene>
<dbReference type="Proteomes" id="UP000321051">
    <property type="component" value="Unassembled WGS sequence"/>
</dbReference>
<protein>
    <submittedName>
        <fullName evidence="3">Xanthine dehydrogenase</fullName>
    </submittedName>
</protein>
<dbReference type="EMBL" id="BJUN01000002">
    <property type="protein sequence ID" value="GEK57649.1"/>
    <property type="molecule type" value="Genomic_DNA"/>
</dbReference>
<feature type="domain" description="XdhC Rossmann" evidence="2">
    <location>
        <begin position="183"/>
        <end position="319"/>
    </location>
</feature>
<dbReference type="PANTHER" id="PTHR30388:SF6">
    <property type="entry name" value="XANTHINE DEHYDROGENASE SUBUNIT A-RELATED"/>
    <property type="match status" value="1"/>
</dbReference>
<dbReference type="RefSeq" id="WP_158219021.1">
    <property type="nucleotide sequence ID" value="NZ_BJUN01000002.1"/>
</dbReference>
<dbReference type="InterPro" id="IPR036291">
    <property type="entry name" value="NAD(P)-bd_dom_sf"/>
</dbReference>
<dbReference type="InterPro" id="IPR027051">
    <property type="entry name" value="XdhC_Rossmann_dom"/>
</dbReference>
<reference evidence="3 4" key="1">
    <citation type="submission" date="2019-07" db="EMBL/GenBank/DDBJ databases">
        <title>Whole genome shotgun sequence of Marinococcus halophilus NBRC 102359.</title>
        <authorList>
            <person name="Hosoyama A."/>
            <person name="Uohara A."/>
            <person name="Ohji S."/>
            <person name="Ichikawa N."/>
        </authorList>
    </citation>
    <scope>NUCLEOTIDE SEQUENCE [LARGE SCALE GENOMIC DNA]</scope>
    <source>
        <strain evidence="3 4">NBRC 102359</strain>
    </source>
</reference>
<dbReference type="AlphaFoldDB" id="A0A510Y2W8"/>
<evidence type="ECO:0000313" key="3">
    <source>
        <dbReference type="EMBL" id="GEK57649.1"/>
    </source>
</evidence>
<dbReference type="InterPro" id="IPR003777">
    <property type="entry name" value="XdhC_CoxI"/>
</dbReference>
<evidence type="ECO:0000313" key="4">
    <source>
        <dbReference type="Proteomes" id="UP000321051"/>
    </source>
</evidence>
<comment type="caution">
    <text evidence="3">The sequence shown here is derived from an EMBL/GenBank/DDBJ whole genome shotgun (WGS) entry which is preliminary data.</text>
</comment>
<evidence type="ECO:0000259" key="1">
    <source>
        <dbReference type="Pfam" id="PF02625"/>
    </source>
</evidence>
<dbReference type="Pfam" id="PF02625">
    <property type="entry name" value="XdhC_CoxI"/>
    <property type="match status" value="1"/>
</dbReference>
<keyword evidence="4" id="KW-1185">Reference proteome</keyword>
<proteinExistence type="predicted"/>
<dbReference type="Gene3D" id="3.40.50.720">
    <property type="entry name" value="NAD(P)-binding Rossmann-like Domain"/>
    <property type="match status" value="1"/>
</dbReference>
<dbReference type="SUPFAM" id="SSF51735">
    <property type="entry name" value="NAD(P)-binding Rossmann-fold domains"/>
    <property type="match status" value="1"/>
</dbReference>